<evidence type="ECO:0000259" key="4">
    <source>
        <dbReference type="PROSITE" id="PS01124"/>
    </source>
</evidence>
<dbReference type="GO" id="GO:0003700">
    <property type="term" value="F:DNA-binding transcription factor activity"/>
    <property type="evidence" value="ECO:0007669"/>
    <property type="project" value="InterPro"/>
</dbReference>
<dbReference type="EMBL" id="QAYG01000004">
    <property type="protein sequence ID" value="PTW60458.1"/>
    <property type="molecule type" value="Genomic_DNA"/>
</dbReference>
<dbReference type="PROSITE" id="PS01124">
    <property type="entry name" value="HTH_ARAC_FAMILY_2"/>
    <property type="match status" value="1"/>
</dbReference>
<keyword evidence="3" id="KW-0804">Transcription</keyword>
<dbReference type="InterPro" id="IPR009057">
    <property type="entry name" value="Homeodomain-like_sf"/>
</dbReference>
<gene>
    <name evidence="5" type="ORF">C8N35_10481</name>
</gene>
<organism evidence="5 6">
    <name type="scientific">Breoghania corrubedonensis</name>
    <dbReference type="NCBI Taxonomy" id="665038"/>
    <lineage>
        <taxon>Bacteria</taxon>
        <taxon>Pseudomonadati</taxon>
        <taxon>Pseudomonadota</taxon>
        <taxon>Alphaproteobacteria</taxon>
        <taxon>Hyphomicrobiales</taxon>
        <taxon>Stappiaceae</taxon>
        <taxon>Breoghania</taxon>
    </lineage>
</organism>
<keyword evidence="1" id="KW-0805">Transcription regulation</keyword>
<dbReference type="GO" id="GO:0043565">
    <property type="term" value="F:sequence-specific DNA binding"/>
    <property type="evidence" value="ECO:0007669"/>
    <property type="project" value="InterPro"/>
</dbReference>
<dbReference type="PANTHER" id="PTHR46796">
    <property type="entry name" value="HTH-TYPE TRANSCRIPTIONAL ACTIVATOR RHAS-RELATED"/>
    <property type="match status" value="1"/>
</dbReference>
<dbReference type="InterPro" id="IPR018060">
    <property type="entry name" value="HTH_AraC"/>
</dbReference>
<evidence type="ECO:0000313" key="6">
    <source>
        <dbReference type="Proteomes" id="UP000244081"/>
    </source>
</evidence>
<dbReference type="Gene3D" id="1.10.10.60">
    <property type="entry name" value="Homeodomain-like"/>
    <property type="match status" value="1"/>
</dbReference>
<keyword evidence="2" id="KW-0238">DNA-binding</keyword>
<reference evidence="5 6" key="1">
    <citation type="submission" date="2018-04" db="EMBL/GenBank/DDBJ databases">
        <title>Genomic Encyclopedia of Archaeal and Bacterial Type Strains, Phase II (KMG-II): from individual species to whole genera.</title>
        <authorList>
            <person name="Goeker M."/>
        </authorList>
    </citation>
    <scope>NUCLEOTIDE SEQUENCE [LARGE SCALE GENOMIC DNA]</scope>
    <source>
        <strain evidence="5 6">DSM 23382</strain>
    </source>
</reference>
<evidence type="ECO:0000256" key="2">
    <source>
        <dbReference type="ARBA" id="ARBA00023125"/>
    </source>
</evidence>
<keyword evidence="6" id="KW-1185">Reference proteome</keyword>
<dbReference type="Pfam" id="PF12833">
    <property type="entry name" value="HTH_18"/>
    <property type="match status" value="1"/>
</dbReference>
<name>A0A2T5V9M8_9HYPH</name>
<dbReference type="PROSITE" id="PS00041">
    <property type="entry name" value="HTH_ARAC_FAMILY_1"/>
    <property type="match status" value="1"/>
</dbReference>
<dbReference type="RefSeq" id="WP_107990072.1">
    <property type="nucleotide sequence ID" value="NZ_QAYG01000004.1"/>
</dbReference>
<comment type="caution">
    <text evidence="5">The sequence shown here is derived from an EMBL/GenBank/DDBJ whole genome shotgun (WGS) entry which is preliminary data.</text>
</comment>
<dbReference type="SUPFAM" id="SSF46689">
    <property type="entry name" value="Homeodomain-like"/>
    <property type="match status" value="2"/>
</dbReference>
<dbReference type="Pfam" id="PF14525">
    <property type="entry name" value="AraC_binding_2"/>
    <property type="match status" value="1"/>
</dbReference>
<dbReference type="OrthoDB" id="9793400at2"/>
<dbReference type="AlphaFoldDB" id="A0A2T5V9M8"/>
<feature type="domain" description="HTH araC/xylS-type" evidence="4">
    <location>
        <begin position="219"/>
        <end position="318"/>
    </location>
</feature>
<dbReference type="InterPro" id="IPR018062">
    <property type="entry name" value="HTH_AraC-typ_CS"/>
</dbReference>
<protein>
    <submittedName>
        <fullName evidence="5">AraC family transcriptional regulator</fullName>
    </submittedName>
</protein>
<sequence length="320" mass="36142">MFLRSFPAIEADSVDQLADLIAAIGGGTVQCAHVHTQGVKFVCRSVSAKNISIFYLNSGFCTEFSFPPADYIRIVLQIDRPCNVRIGAIQLEASPRTSGYVVPENVPLSERHPEGYKSVAVRVSASALRQRLEMLLGHEIHDTVAFEQPTRGDRRFADYFRQPLLTACHELDQIDPRFQGTFMCELEALTLTRLLLHTRHNYSDALDRKKADTNVTRLRRVEDHIHANWNKTLTLEDLAAVAELSGRTLHRSFIARHGETPHEYIKYLRLSKARAMLIDGCHASVIAVALHCGFSSLGHFARAYRERFGELPSDSIRFRK</sequence>
<dbReference type="InterPro" id="IPR050204">
    <property type="entry name" value="AraC_XylS_family_regulators"/>
</dbReference>
<dbReference type="SMART" id="SM00342">
    <property type="entry name" value="HTH_ARAC"/>
    <property type="match status" value="1"/>
</dbReference>
<evidence type="ECO:0000256" key="1">
    <source>
        <dbReference type="ARBA" id="ARBA00023015"/>
    </source>
</evidence>
<accession>A0A2T5V9M8</accession>
<dbReference type="Proteomes" id="UP000244081">
    <property type="component" value="Unassembled WGS sequence"/>
</dbReference>
<proteinExistence type="predicted"/>
<evidence type="ECO:0000313" key="5">
    <source>
        <dbReference type="EMBL" id="PTW60458.1"/>
    </source>
</evidence>
<dbReference type="InterPro" id="IPR035418">
    <property type="entry name" value="AraC-bd_2"/>
</dbReference>
<evidence type="ECO:0000256" key="3">
    <source>
        <dbReference type="ARBA" id="ARBA00023163"/>
    </source>
</evidence>